<evidence type="ECO:0000256" key="9">
    <source>
        <dbReference type="RuleBase" id="RU003942"/>
    </source>
</evidence>
<evidence type="ECO:0000256" key="7">
    <source>
        <dbReference type="ARBA" id="ARBA00038151"/>
    </source>
</evidence>
<dbReference type="PANTHER" id="PTHR30561:SF0">
    <property type="entry name" value="GUANIDINIUM EXPORTER"/>
    <property type="match status" value="1"/>
</dbReference>
<keyword evidence="3" id="KW-1003">Cell membrane</keyword>
<gene>
    <name evidence="11" type="ORF">HNQ50_000694</name>
</gene>
<evidence type="ECO:0000256" key="10">
    <source>
        <dbReference type="SAM" id="Phobius"/>
    </source>
</evidence>
<dbReference type="GO" id="GO:0022857">
    <property type="term" value="F:transmembrane transporter activity"/>
    <property type="evidence" value="ECO:0007669"/>
    <property type="project" value="InterPro"/>
</dbReference>
<evidence type="ECO:0000313" key="11">
    <source>
        <dbReference type="EMBL" id="MBB5189984.1"/>
    </source>
</evidence>
<keyword evidence="2" id="KW-0813">Transport</keyword>
<sequence length="110" mass="11415">MSANVISWLALIVAGLLEVGWAVALKSSAGFSRLWPSLAFVILLLGSMGLLAYAIRTLPLGTAYALWTGIGVLGSVLCGVLFWGEPLSLLRAVSVMLLLAGMVGLKLTAA</sequence>
<evidence type="ECO:0000256" key="4">
    <source>
        <dbReference type="ARBA" id="ARBA00022692"/>
    </source>
</evidence>
<evidence type="ECO:0000256" key="6">
    <source>
        <dbReference type="ARBA" id="ARBA00023136"/>
    </source>
</evidence>
<feature type="transmembrane region" description="Helical" evidence="10">
    <location>
        <begin position="34"/>
        <end position="55"/>
    </location>
</feature>
<keyword evidence="5 10" id="KW-1133">Transmembrane helix</keyword>
<dbReference type="GO" id="GO:0005886">
    <property type="term" value="C:plasma membrane"/>
    <property type="evidence" value="ECO:0007669"/>
    <property type="project" value="UniProtKB-SubCell"/>
</dbReference>
<dbReference type="FunFam" id="1.10.3730.20:FF:000001">
    <property type="entry name" value="Quaternary ammonium compound resistance transporter SugE"/>
    <property type="match status" value="1"/>
</dbReference>
<evidence type="ECO:0000256" key="8">
    <source>
        <dbReference type="ARBA" id="ARBA00039168"/>
    </source>
</evidence>
<accession>A0A840RBM9</accession>
<feature type="transmembrane region" description="Helical" evidence="10">
    <location>
        <begin position="62"/>
        <end position="83"/>
    </location>
</feature>
<keyword evidence="6 10" id="KW-0472">Membrane</keyword>
<dbReference type="InterPro" id="IPR045324">
    <property type="entry name" value="Small_multidrug_res"/>
</dbReference>
<dbReference type="AlphaFoldDB" id="A0A840RBM9"/>
<evidence type="ECO:0000256" key="3">
    <source>
        <dbReference type="ARBA" id="ARBA00022475"/>
    </source>
</evidence>
<dbReference type="EMBL" id="JACHHN010000001">
    <property type="protein sequence ID" value="MBB5189984.1"/>
    <property type="molecule type" value="Genomic_DNA"/>
</dbReference>
<comment type="similarity">
    <text evidence="7">Belongs to the drug/metabolite transporter (DMT) superfamily. Small multidrug resistance (SMR) (TC 2.A.7.1) family. Gdx/SugE subfamily.</text>
</comment>
<dbReference type="SUPFAM" id="SSF103481">
    <property type="entry name" value="Multidrug resistance efflux transporter EmrE"/>
    <property type="match status" value="1"/>
</dbReference>
<feature type="transmembrane region" description="Helical" evidence="10">
    <location>
        <begin position="89"/>
        <end position="109"/>
    </location>
</feature>
<comment type="caution">
    <text evidence="11">The sequence shown here is derived from an EMBL/GenBank/DDBJ whole genome shotgun (WGS) entry which is preliminary data.</text>
</comment>
<dbReference type="PANTHER" id="PTHR30561">
    <property type="entry name" value="SMR FAMILY PROTON-DEPENDENT DRUG EFFLUX TRANSPORTER SUGE"/>
    <property type="match status" value="1"/>
</dbReference>
<comment type="subcellular location">
    <subcellularLocation>
        <location evidence="1 9">Cell membrane</location>
        <topology evidence="1 9">Multi-pass membrane protein</topology>
    </subcellularLocation>
</comment>
<evidence type="ECO:0000256" key="5">
    <source>
        <dbReference type="ARBA" id="ARBA00022989"/>
    </source>
</evidence>
<name>A0A840RBM9_9NEIS</name>
<organism evidence="11 12">
    <name type="scientific">Silvimonas terrae</name>
    <dbReference type="NCBI Taxonomy" id="300266"/>
    <lineage>
        <taxon>Bacteria</taxon>
        <taxon>Pseudomonadati</taxon>
        <taxon>Pseudomonadota</taxon>
        <taxon>Betaproteobacteria</taxon>
        <taxon>Neisseriales</taxon>
        <taxon>Chitinibacteraceae</taxon>
        <taxon>Silvimonas</taxon>
    </lineage>
</organism>
<keyword evidence="4 9" id="KW-0812">Transmembrane</keyword>
<protein>
    <recommendedName>
        <fullName evidence="8">Guanidinium exporter</fullName>
    </recommendedName>
</protein>
<dbReference type="Gene3D" id="1.10.3730.20">
    <property type="match status" value="1"/>
</dbReference>
<dbReference type="Proteomes" id="UP000543030">
    <property type="component" value="Unassembled WGS sequence"/>
</dbReference>
<dbReference type="RefSeq" id="WP_221302969.1">
    <property type="nucleotide sequence ID" value="NZ_JACHHN010000001.1"/>
</dbReference>
<evidence type="ECO:0000313" key="12">
    <source>
        <dbReference type="Proteomes" id="UP000543030"/>
    </source>
</evidence>
<dbReference type="InterPro" id="IPR037185">
    <property type="entry name" value="EmrE-like"/>
</dbReference>
<keyword evidence="12" id="KW-1185">Reference proteome</keyword>
<dbReference type="GO" id="GO:1990961">
    <property type="term" value="P:xenobiotic detoxification by transmembrane export across the plasma membrane"/>
    <property type="evidence" value="ECO:0007669"/>
    <property type="project" value="UniProtKB-ARBA"/>
</dbReference>
<proteinExistence type="inferred from homology"/>
<evidence type="ECO:0000256" key="1">
    <source>
        <dbReference type="ARBA" id="ARBA00004651"/>
    </source>
</evidence>
<dbReference type="Pfam" id="PF00893">
    <property type="entry name" value="Multi_Drug_Res"/>
    <property type="match status" value="1"/>
</dbReference>
<evidence type="ECO:0000256" key="2">
    <source>
        <dbReference type="ARBA" id="ARBA00022448"/>
    </source>
</evidence>
<dbReference type="InterPro" id="IPR000390">
    <property type="entry name" value="Small_drug/metabolite_transptr"/>
</dbReference>
<reference evidence="11 12" key="1">
    <citation type="submission" date="2020-08" db="EMBL/GenBank/DDBJ databases">
        <title>Genomic Encyclopedia of Type Strains, Phase IV (KMG-IV): sequencing the most valuable type-strain genomes for metagenomic binning, comparative biology and taxonomic classification.</title>
        <authorList>
            <person name="Goeker M."/>
        </authorList>
    </citation>
    <scope>NUCLEOTIDE SEQUENCE [LARGE SCALE GENOMIC DNA]</scope>
    <source>
        <strain evidence="11 12">DSM 18233</strain>
    </source>
</reference>